<comment type="caution">
    <text evidence="5">Lacks conserved residue(s) required for the propagation of feature annotation.</text>
</comment>
<dbReference type="InterPro" id="IPR003382">
    <property type="entry name" value="Flavoprotein"/>
</dbReference>
<accession>A0ABT3ZJG8</accession>
<evidence type="ECO:0000259" key="6">
    <source>
        <dbReference type="Pfam" id="PF02441"/>
    </source>
</evidence>
<evidence type="ECO:0000256" key="2">
    <source>
        <dbReference type="ARBA" id="ARBA00022630"/>
    </source>
</evidence>
<keyword evidence="4 5" id="KW-0808">Transferase</keyword>
<dbReference type="NCBIfam" id="NF004685">
    <property type="entry name" value="PRK06029.1"/>
    <property type="match status" value="1"/>
</dbReference>
<keyword evidence="3 5" id="KW-0288">FMN</keyword>
<dbReference type="InterPro" id="IPR004507">
    <property type="entry name" value="UbiX-like"/>
</dbReference>
<feature type="binding site" evidence="5">
    <location>
        <position position="43"/>
    </location>
    <ligand>
        <name>FMN</name>
        <dbReference type="ChEBI" id="CHEBI:58210"/>
    </ligand>
</feature>
<feature type="domain" description="Flavoprotein" evidence="6">
    <location>
        <begin position="10"/>
        <end position="176"/>
    </location>
</feature>
<dbReference type="Pfam" id="PF02441">
    <property type="entry name" value="Flavoprotein"/>
    <property type="match status" value="1"/>
</dbReference>
<feature type="binding site" evidence="5">
    <location>
        <position position="175"/>
    </location>
    <ligand>
        <name>dimethylallyl phosphate</name>
        <dbReference type="ChEBI" id="CHEBI:88052"/>
    </ligand>
</feature>
<evidence type="ECO:0000256" key="5">
    <source>
        <dbReference type="HAMAP-Rule" id="MF_01984"/>
    </source>
</evidence>
<comment type="similarity">
    <text evidence="5">Belongs to the UbiX/PAD1 family.</text>
</comment>
<dbReference type="Gene3D" id="3.40.50.1950">
    <property type="entry name" value="Flavin prenyltransferase-like"/>
    <property type="match status" value="1"/>
</dbReference>
<feature type="binding site" evidence="5">
    <location>
        <begin position="94"/>
        <end position="97"/>
    </location>
    <ligand>
        <name>FMN</name>
        <dbReference type="ChEBI" id="CHEBI:58210"/>
    </ligand>
</feature>
<feature type="binding site" evidence="5">
    <location>
        <begin position="17"/>
        <end position="19"/>
    </location>
    <ligand>
        <name>FMN</name>
        <dbReference type="ChEBI" id="CHEBI:58210"/>
    </ligand>
</feature>
<gene>
    <name evidence="5" type="primary">ubiX</name>
    <name evidence="7" type="ORF">OVY01_05270</name>
</gene>
<evidence type="ECO:0000256" key="4">
    <source>
        <dbReference type="ARBA" id="ARBA00022679"/>
    </source>
</evidence>
<organism evidence="7 8">
    <name type="scientific">Robbsia betulipollinis</name>
    <dbReference type="NCBI Taxonomy" id="2981849"/>
    <lineage>
        <taxon>Bacteria</taxon>
        <taxon>Pseudomonadati</taxon>
        <taxon>Pseudomonadota</taxon>
        <taxon>Betaproteobacteria</taxon>
        <taxon>Burkholderiales</taxon>
        <taxon>Burkholderiaceae</taxon>
        <taxon>Robbsia</taxon>
    </lineage>
</organism>
<dbReference type="EC" id="2.5.1.129" evidence="5"/>
<protein>
    <recommendedName>
        <fullName evidence="5">Flavin prenyltransferase UbiX</fullName>
        <ecNumber evidence="5">2.5.1.129</ecNumber>
    </recommendedName>
</protein>
<feature type="binding site" evidence="5">
    <location>
        <position position="159"/>
    </location>
    <ligand>
        <name>dimethylallyl phosphate</name>
        <dbReference type="ChEBI" id="CHEBI:88052"/>
    </ligand>
</feature>
<comment type="caution">
    <text evidence="7">The sequence shown here is derived from an EMBL/GenBank/DDBJ whole genome shotgun (WGS) entry which is preliminary data.</text>
</comment>
<feature type="binding site" evidence="5">
    <location>
        <position position="129"/>
    </location>
    <ligand>
        <name>FMN</name>
        <dbReference type="ChEBI" id="CHEBI:58210"/>
    </ligand>
</feature>
<dbReference type="EMBL" id="JAPMXC010000001">
    <property type="protein sequence ID" value="MCY0386656.1"/>
    <property type="molecule type" value="Genomic_DNA"/>
</dbReference>
<dbReference type="InterPro" id="IPR036551">
    <property type="entry name" value="Flavin_trans-like"/>
</dbReference>
<keyword evidence="2 5" id="KW-0285">Flavoprotein</keyword>
<dbReference type="NCBIfam" id="TIGR00421">
    <property type="entry name" value="ubiX_pad"/>
    <property type="match status" value="1"/>
</dbReference>
<sequence length="205" mass="21797">MSNVGSVTPRIIVGITGASGIIYGIRALEMLGELNVERHLVISRAAHITLAHESDYTRKQLDSLAEQVHPIGNVGASIASGSFRTLGMLIAPCSMRTLAEIATGLSSTLLTRAADVILKERRRLVLMPRETPLHAVHLRNMLTVTELGGIIHPPVPAFYTKPGTIDDIVDHSVARALDAFGLDVPSLPRWGDDIAATGAGVSDVA</sequence>
<evidence type="ECO:0000313" key="7">
    <source>
        <dbReference type="EMBL" id="MCY0386656.1"/>
    </source>
</evidence>
<evidence type="ECO:0000313" key="8">
    <source>
        <dbReference type="Proteomes" id="UP001082899"/>
    </source>
</evidence>
<dbReference type="HAMAP" id="MF_01984">
    <property type="entry name" value="ubiX_pad"/>
    <property type="match status" value="1"/>
</dbReference>
<dbReference type="SUPFAM" id="SSF52507">
    <property type="entry name" value="Homo-oligomeric flavin-containing Cys decarboxylases, HFCD"/>
    <property type="match status" value="1"/>
</dbReference>
<comment type="function">
    <text evidence="5">Flavin prenyltransferase that catalyzes the synthesis of the prenylated FMN cofactor (prenyl-FMN) for 4-hydroxy-3-polyprenylbenzoic acid decarboxylase UbiD. The prenyltransferase is metal-independent and links a dimethylallyl moiety from dimethylallyl monophosphate (DMAP) to the flavin N5 and C6 atoms of FMN.</text>
</comment>
<name>A0ABT3ZJG8_9BURK</name>
<dbReference type="RefSeq" id="WP_267846195.1">
    <property type="nucleotide sequence ID" value="NZ_JAPMXC010000001.1"/>
</dbReference>
<evidence type="ECO:0000256" key="3">
    <source>
        <dbReference type="ARBA" id="ARBA00022643"/>
    </source>
</evidence>
<proteinExistence type="inferred from homology"/>
<reference evidence="7" key="1">
    <citation type="submission" date="2022-11" db="EMBL/GenBank/DDBJ databases">
        <title>Robbsia betulipollinis sp. nov., isolated from pollen of birch (Betula pendula).</title>
        <authorList>
            <person name="Shi H."/>
            <person name="Ambika Manirajan B."/>
            <person name="Ratering S."/>
            <person name="Geissler-Plaum R."/>
            <person name="Schnell S."/>
        </authorList>
    </citation>
    <scope>NUCLEOTIDE SEQUENCE</scope>
    <source>
        <strain evidence="7">Bb-Pol-6</strain>
    </source>
</reference>
<evidence type="ECO:0000256" key="1">
    <source>
        <dbReference type="ARBA" id="ARBA00022602"/>
    </source>
</evidence>
<keyword evidence="8" id="KW-1185">Reference proteome</keyword>
<keyword evidence="1 5" id="KW-0637">Prenyltransferase</keyword>
<comment type="catalytic activity">
    <reaction evidence="5">
        <text>dimethylallyl phosphate + FMNH2 = prenylated FMNH2 + phosphate</text>
        <dbReference type="Rhea" id="RHEA:37743"/>
        <dbReference type="ChEBI" id="CHEBI:43474"/>
        <dbReference type="ChEBI" id="CHEBI:57618"/>
        <dbReference type="ChEBI" id="CHEBI:87467"/>
        <dbReference type="ChEBI" id="CHEBI:88052"/>
        <dbReference type="EC" id="2.5.1.129"/>
    </reaction>
</comment>
<dbReference type="Proteomes" id="UP001082899">
    <property type="component" value="Unassembled WGS sequence"/>
</dbReference>